<sequence length="213" mass="22405">MSFRSTGGTCTQCVTRKKECTWTDTSQNSKVSACDVCRGLKEKCSGQPRGSSSNKRGCLDGTLSPKGKGKKRQKSLTLEADVEIVSNPGTVVGLEPAFLEYGDGAWVAAANSIVAELARMNGLLERSIQAAEGSRDAVDQMSTGLAQFLEMQRRIFECFQQNVMDGFRMMVEQIAVGGGDGADEMDGADEGSGSAEKSGGGADGSGGDMEMDS</sequence>
<accession>A0A0C9ZJK0</accession>
<evidence type="ECO:0000313" key="3">
    <source>
        <dbReference type="Proteomes" id="UP000054485"/>
    </source>
</evidence>
<evidence type="ECO:0000313" key="2">
    <source>
        <dbReference type="EMBL" id="KIK37630.1"/>
    </source>
</evidence>
<dbReference type="AlphaFoldDB" id="A0A0C9ZJK0"/>
<feature type="region of interest" description="Disordered" evidence="1">
    <location>
        <begin position="178"/>
        <end position="213"/>
    </location>
</feature>
<dbReference type="EMBL" id="KN835439">
    <property type="protein sequence ID" value="KIK37630.1"/>
    <property type="molecule type" value="Genomic_DNA"/>
</dbReference>
<dbReference type="OrthoDB" id="2684534at2759"/>
<keyword evidence="3" id="KW-1185">Reference proteome</keyword>
<protein>
    <recommendedName>
        <fullName evidence="4">Zn(2)-C6 fungal-type domain-containing protein</fullName>
    </recommendedName>
</protein>
<dbReference type="HOGENOM" id="CLU_088330_0_0_1"/>
<feature type="region of interest" description="Disordered" evidence="1">
    <location>
        <begin position="43"/>
        <end position="72"/>
    </location>
</feature>
<reference evidence="2 3" key="1">
    <citation type="submission" date="2014-04" db="EMBL/GenBank/DDBJ databases">
        <authorList>
            <consortium name="DOE Joint Genome Institute"/>
            <person name="Kuo A."/>
            <person name="Ruytinx J."/>
            <person name="Rineau F."/>
            <person name="Colpaert J."/>
            <person name="Kohler A."/>
            <person name="Nagy L.G."/>
            <person name="Floudas D."/>
            <person name="Copeland A."/>
            <person name="Barry K.W."/>
            <person name="Cichocki N."/>
            <person name="Veneault-Fourrey C."/>
            <person name="LaButti K."/>
            <person name="Lindquist E.A."/>
            <person name="Lipzen A."/>
            <person name="Lundell T."/>
            <person name="Morin E."/>
            <person name="Murat C."/>
            <person name="Sun H."/>
            <person name="Tunlid A."/>
            <person name="Henrissat B."/>
            <person name="Grigoriev I.V."/>
            <person name="Hibbett D.S."/>
            <person name="Martin F."/>
            <person name="Nordberg H.P."/>
            <person name="Cantor M.N."/>
            <person name="Hua S.X."/>
        </authorList>
    </citation>
    <scope>NUCLEOTIDE SEQUENCE [LARGE SCALE GENOMIC DNA]</scope>
    <source>
        <strain evidence="2 3">UH-Slu-Lm8-n1</strain>
    </source>
</reference>
<organism evidence="2 3">
    <name type="scientific">Suillus luteus UH-Slu-Lm8-n1</name>
    <dbReference type="NCBI Taxonomy" id="930992"/>
    <lineage>
        <taxon>Eukaryota</taxon>
        <taxon>Fungi</taxon>
        <taxon>Dikarya</taxon>
        <taxon>Basidiomycota</taxon>
        <taxon>Agaricomycotina</taxon>
        <taxon>Agaricomycetes</taxon>
        <taxon>Agaricomycetidae</taxon>
        <taxon>Boletales</taxon>
        <taxon>Suillineae</taxon>
        <taxon>Suillaceae</taxon>
        <taxon>Suillus</taxon>
    </lineage>
</organism>
<dbReference type="InParanoid" id="A0A0C9ZJK0"/>
<feature type="compositionally biased region" description="Gly residues" evidence="1">
    <location>
        <begin position="198"/>
        <end position="207"/>
    </location>
</feature>
<evidence type="ECO:0008006" key="4">
    <source>
        <dbReference type="Google" id="ProtNLM"/>
    </source>
</evidence>
<gene>
    <name evidence="2" type="ORF">CY34DRAFT_15577</name>
</gene>
<dbReference type="Proteomes" id="UP000054485">
    <property type="component" value="Unassembled WGS sequence"/>
</dbReference>
<evidence type="ECO:0000256" key="1">
    <source>
        <dbReference type="SAM" id="MobiDB-lite"/>
    </source>
</evidence>
<name>A0A0C9ZJK0_9AGAM</name>
<reference evidence="3" key="2">
    <citation type="submission" date="2015-01" db="EMBL/GenBank/DDBJ databases">
        <title>Evolutionary Origins and Diversification of the Mycorrhizal Mutualists.</title>
        <authorList>
            <consortium name="DOE Joint Genome Institute"/>
            <consortium name="Mycorrhizal Genomics Consortium"/>
            <person name="Kohler A."/>
            <person name="Kuo A."/>
            <person name="Nagy L.G."/>
            <person name="Floudas D."/>
            <person name="Copeland A."/>
            <person name="Barry K.W."/>
            <person name="Cichocki N."/>
            <person name="Veneault-Fourrey C."/>
            <person name="LaButti K."/>
            <person name="Lindquist E.A."/>
            <person name="Lipzen A."/>
            <person name="Lundell T."/>
            <person name="Morin E."/>
            <person name="Murat C."/>
            <person name="Riley R."/>
            <person name="Ohm R."/>
            <person name="Sun H."/>
            <person name="Tunlid A."/>
            <person name="Henrissat B."/>
            <person name="Grigoriev I.V."/>
            <person name="Hibbett D.S."/>
            <person name="Martin F."/>
        </authorList>
    </citation>
    <scope>NUCLEOTIDE SEQUENCE [LARGE SCALE GENOMIC DNA]</scope>
    <source>
        <strain evidence="3">UH-Slu-Lm8-n1</strain>
    </source>
</reference>
<proteinExistence type="predicted"/>